<reference evidence="3 4" key="1">
    <citation type="submission" date="2020-08" db="EMBL/GenBank/DDBJ databases">
        <title>Sequencing the genomes of 1000 actinobacteria strains.</title>
        <authorList>
            <person name="Klenk H.-P."/>
        </authorList>
    </citation>
    <scope>NUCLEOTIDE SEQUENCE [LARGE SCALE GENOMIC DNA]</scope>
    <source>
        <strain evidence="3 4">DSM 40483</strain>
    </source>
</reference>
<evidence type="ECO:0000313" key="3">
    <source>
        <dbReference type="EMBL" id="MBB4713372.1"/>
    </source>
</evidence>
<keyword evidence="2" id="KW-0732">Signal</keyword>
<feature type="region of interest" description="Disordered" evidence="1">
    <location>
        <begin position="26"/>
        <end position="50"/>
    </location>
</feature>
<dbReference type="Proteomes" id="UP000565089">
    <property type="component" value="Unassembled WGS sequence"/>
</dbReference>
<feature type="signal peptide" evidence="2">
    <location>
        <begin position="1"/>
        <end position="24"/>
    </location>
</feature>
<dbReference type="AlphaFoldDB" id="A0A7W7GFM3"/>
<feature type="compositionally biased region" description="Low complexity" evidence="1">
    <location>
        <begin position="32"/>
        <end position="43"/>
    </location>
</feature>
<organism evidence="3 4">
    <name type="scientific">Streptomyces luteogriseus</name>
    <dbReference type="NCBI Taxonomy" id="68233"/>
    <lineage>
        <taxon>Bacteria</taxon>
        <taxon>Bacillati</taxon>
        <taxon>Actinomycetota</taxon>
        <taxon>Actinomycetes</taxon>
        <taxon>Kitasatosporales</taxon>
        <taxon>Streptomycetaceae</taxon>
        <taxon>Streptomyces</taxon>
    </lineage>
</organism>
<dbReference type="EMBL" id="JACHMS010000001">
    <property type="protein sequence ID" value="MBB4713372.1"/>
    <property type="molecule type" value="Genomic_DNA"/>
</dbReference>
<sequence>MFSPARRYGIAGAALAFWALTACGSSTGGGDDPTTAPTTTQAAAKDKGPQCVGEAPADGVHVLRGGGFRLPGGGGVQYAAASADGTSRTATLRDGAGYGSGQQQWTVKPGSRVTVSGHAYTVRQVCSYRVVLEPRDAKDKAALAAAPESMEFAGGAADNALCFTTNRAVLAAASKGFPAKGQPLSLLDNGGVKQLPTGPSLTVSYVDTAAGSAGLGANCAGVAVAVYKDVRVGDTVEFAGVLFKVSGLTEQAVRLTRTSE</sequence>
<comment type="caution">
    <text evidence="3">The sequence shown here is derived from an EMBL/GenBank/DDBJ whole genome shotgun (WGS) entry which is preliminary data.</text>
</comment>
<evidence type="ECO:0000256" key="1">
    <source>
        <dbReference type="SAM" id="MobiDB-lite"/>
    </source>
</evidence>
<proteinExistence type="predicted"/>
<accession>A0A7W7GFM3</accession>
<evidence type="ECO:0000256" key="2">
    <source>
        <dbReference type="SAM" id="SignalP"/>
    </source>
</evidence>
<evidence type="ECO:0000313" key="4">
    <source>
        <dbReference type="Proteomes" id="UP000565089"/>
    </source>
</evidence>
<dbReference type="PROSITE" id="PS51257">
    <property type="entry name" value="PROKAR_LIPOPROTEIN"/>
    <property type="match status" value="1"/>
</dbReference>
<evidence type="ECO:0008006" key="5">
    <source>
        <dbReference type="Google" id="ProtNLM"/>
    </source>
</evidence>
<feature type="chain" id="PRO_5038516928" description="Lipoprotein" evidence="2">
    <location>
        <begin position="25"/>
        <end position="260"/>
    </location>
</feature>
<protein>
    <recommendedName>
        <fullName evidence="5">Lipoprotein</fullName>
    </recommendedName>
</protein>
<name>A0A7W7GFM3_9ACTN</name>
<dbReference type="GeneID" id="95795231"/>
<dbReference type="RefSeq" id="WP_184909271.1">
    <property type="nucleotide sequence ID" value="NZ_JACHMS010000001.1"/>
</dbReference>
<gene>
    <name evidence="3" type="ORF">BJ965_003254</name>
</gene>
<keyword evidence="4" id="KW-1185">Reference proteome</keyword>